<evidence type="ECO:0000313" key="1">
    <source>
        <dbReference type="EMBL" id="GAG00273.1"/>
    </source>
</evidence>
<organism evidence="1">
    <name type="scientific">marine sediment metagenome</name>
    <dbReference type="NCBI Taxonomy" id="412755"/>
    <lineage>
        <taxon>unclassified sequences</taxon>
        <taxon>metagenomes</taxon>
        <taxon>ecological metagenomes</taxon>
    </lineage>
</organism>
<gene>
    <name evidence="1" type="ORF">S01H1_41530</name>
</gene>
<comment type="caution">
    <text evidence="1">The sequence shown here is derived from an EMBL/GenBank/DDBJ whole genome shotgun (WGS) entry which is preliminary data.</text>
</comment>
<proteinExistence type="predicted"/>
<name>X0UIR9_9ZZZZ</name>
<reference evidence="1" key="1">
    <citation type="journal article" date="2014" name="Front. Microbiol.">
        <title>High frequency of phylogenetically diverse reductive dehalogenase-homologous genes in deep subseafloor sedimentary metagenomes.</title>
        <authorList>
            <person name="Kawai M."/>
            <person name="Futagami T."/>
            <person name="Toyoda A."/>
            <person name="Takaki Y."/>
            <person name="Nishi S."/>
            <person name="Hori S."/>
            <person name="Arai W."/>
            <person name="Tsubouchi T."/>
            <person name="Morono Y."/>
            <person name="Uchiyama I."/>
            <person name="Ito T."/>
            <person name="Fujiyama A."/>
            <person name="Inagaki F."/>
            <person name="Takami H."/>
        </authorList>
    </citation>
    <scope>NUCLEOTIDE SEQUENCE</scope>
    <source>
        <strain evidence="1">Expedition CK06-06</strain>
    </source>
</reference>
<protein>
    <submittedName>
        <fullName evidence="1">Uncharacterized protein</fullName>
    </submittedName>
</protein>
<dbReference type="AlphaFoldDB" id="X0UIR9"/>
<dbReference type="EMBL" id="BARS01026345">
    <property type="protein sequence ID" value="GAG00273.1"/>
    <property type="molecule type" value="Genomic_DNA"/>
</dbReference>
<accession>X0UIR9</accession>
<sequence length="81" mass="9309">MRKLLIRVYLKNGVVFEYEVRGEREGEAAAKAREHVYAIATTGYRHNDGVSELTWYAPHWIDKIKIVGTVPTNYPDRVMGT</sequence>